<protein>
    <submittedName>
        <fullName evidence="2">Putative transcription factor GTE11-like</fullName>
    </submittedName>
</protein>
<reference evidence="2" key="1">
    <citation type="journal article" date="2017" name="Gigascience">
        <title>The genome draft of coconut (Cocos nucifera).</title>
        <authorList>
            <person name="Xiao Y."/>
            <person name="Xu P."/>
            <person name="Fan H."/>
            <person name="Baudouin L."/>
            <person name="Xia W."/>
            <person name="Bocs S."/>
            <person name="Xu J."/>
            <person name="Li Q."/>
            <person name="Guo A."/>
            <person name="Zhou L."/>
            <person name="Li J."/>
            <person name="Wu Y."/>
            <person name="Ma Z."/>
            <person name="Armero A."/>
            <person name="Issali A.E."/>
            <person name="Liu N."/>
            <person name="Peng M."/>
            <person name="Yang Y."/>
        </authorList>
    </citation>
    <scope>NUCLEOTIDE SEQUENCE</scope>
    <source>
        <tissue evidence="2">Spear leaf of Hainan Tall coconut</tissue>
    </source>
</reference>
<reference evidence="2" key="2">
    <citation type="submission" date="2019-07" db="EMBL/GenBank/DDBJ databases">
        <authorList>
            <person name="Yang Y."/>
            <person name="Bocs S."/>
            <person name="Baudouin L."/>
        </authorList>
    </citation>
    <scope>NUCLEOTIDE SEQUENCE</scope>
    <source>
        <tissue evidence="2">Spear leaf of Hainan Tall coconut</tissue>
    </source>
</reference>
<keyword evidence="3" id="KW-1185">Reference proteome</keyword>
<evidence type="ECO:0000313" key="2">
    <source>
        <dbReference type="EMBL" id="KAG1347400.1"/>
    </source>
</evidence>
<organism evidence="2 3">
    <name type="scientific">Cocos nucifera</name>
    <name type="common">Coconut palm</name>
    <dbReference type="NCBI Taxonomy" id="13894"/>
    <lineage>
        <taxon>Eukaryota</taxon>
        <taxon>Viridiplantae</taxon>
        <taxon>Streptophyta</taxon>
        <taxon>Embryophyta</taxon>
        <taxon>Tracheophyta</taxon>
        <taxon>Spermatophyta</taxon>
        <taxon>Magnoliopsida</taxon>
        <taxon>Liliopsida</taxon>
        <taxon>Arecaceae</taxon>
        <taxon>Arecoideae</taxon>
        <taxon>Cocoseae</taxon>
        <taxon>Attaleinae</taxon>
        <taxon>Cocos</taxon>
    </lineage>
</organism>
<proteinExistence type="predicted"/>
<gene>
    <name evidence="2" type="ORF">COCNU_06G012290</name>
</gene>
<accession>A0A8K0ICE5</accession>
<evidence type="ECO:0000256" key="1">
    <source>
        <dbReference type="SAM" id="Coils"/>
    </source>
</evidence>
<dbReference type="OrthoDB" id="21449at2759"/>
<keyword evidence="1" id="KW-0175">Coiled coil</keyword>
<sequence length="536" mass="59034">MPVAEKLALKKKKSKAELAQVRSAIENVIVDCEKRLSQKHFAVVEDHVAVLENGGSGNTIESVPSFYDSDSQLFLTSENDQASINRKRKTPEMNQNQNDTDNCSNNEEIMLTEKSEPTSIVTGCCRGNTPGKMDSQNGKGEKMDITKMRELMNHPVGWLLNFPQKKARSLGKIEDGIEVDIDIFDQETVGIATDDREFCGLKARIEVEVKAAKAAAQMKADAEMKMQRARERLTLQKMEKTVDVDNSHILKTSDIHSHLDMPDEVVVNFMDGFELRSGLANPLEQLGLFIKNECMDEEVDNWVLATKNGDVEEGEIGAELLPDSSFNQVPTGVQLLPNSSFSRISIKAELLLNFSFGQVSTGAKLLSDLSFSRISIGAELLPDFFFSQVSTGAELLPNLFFSRISMGAELLSDFFFGRIFSKAEFPSDSFFSQVSIGVELLPNLSFSRISTGAELLSDSSFGWIPLGAELPSNSSFSQVSIGAELLPDSSFNQISTEAELLPDLSFSRISIEAEFLPDSSFSQVFIGAKLSDLSFS</sequence>
<dbReference type="EMBL" id="CM017877">
    <property type="protein sequence ID" value="KAG1347400.1"/>
    <property type="molecule type" value="Genomic_DNA"/>
</dbReference>
<comment type="caution">
    <text evidence="2">The sequence shown here is derived from an EMBL/GenBank/DDBJ whole genome shotgun (WGS) entry which is preliminary data.</text>
</comment>
<evidence type="ECO:0000313" key="3">
    <source>
        <dbReference type="Proteomes" id="UP000797356"/>
    </source>
</evidence>
<name>A0A8K0ICE5_COCNU</name>
<feature type="coiled-coil region" evidence="1">
    <location>
        <begin position="212"/>
        <end position="239"/>
    </location>
</feature>
<dbReference type="Proteomes" id="UP000797356">
    <property type="component" value="Chromosome 6"/>
</dbReference>
<dbReference type="AlphaFoldDB" id="A0A8K0ICE5"/>